<keyword evidence="3" id="KW-0689">Ribosomal protein</keyword>
<dbReference type="HOGENOM" id="CLU_179124_0_0_6"/>
<dbReference type="AlphaFoldDB" id="J7GW33"/>
<dbReference type="InterPro" id="IPR028909">
    <property type="entry name" value="bL21-like"/>
</dbReference>
<dbReference type="EMBL" id="CP003541">
    <property type="protein sequence ID" value="AFP83616.1"/>
    <property type="molecule type" value="Genomic_DNA"/>
</dbReference>
<dbReference type="GO" id="GO:0005840">
    <property type="term" value="C:ribosome"/>
    <property type="evidence" value="ECO:0007669"/>
    <property type="project" value="UniProtKB-KW"/>
</dbReference>
<keyword evidence="2" id="KW-0812">Transmembrane</keyword>
<dbReference type="SUPFAM" id="SSF141091">
    <property type="entry name" value="L21p-like"/>
    <property type="match status" value="1"/>
</dbReference>
<gene>
    <name evidence="3" type="primary">rplU</name>
    <name evidence="3" type="ORF">A33U_0169</name>
</gene>
<evidence type="ECO:0000256" key="1">
    <source>
        <dbReference type="ARBA" id="ARBA00035483"/>
    </source>
</evidence>
<feature type="transmembrane region" description="Helical" evidence="2">
    <location>
        <begin position="21"/>
        <end position="37"/>
    </location>
</feature>
<keyword evidence="3" id="KW-0687">Ribonucleoprotein</keyword>
<evidence type="ECO:0000256" key="2">
    <source>
        <dbReference type="SAM" id="Phobius"/>
    </source>
</evidence>
<proteinExistence type="predicted"/>
<keyword evidence="2" id="KW-0472">Membrane</keyword>
<evidence type="ECO:0000313" key="4">
    <source>
        <dbReference type="Proteomes" id="UP000003932"/>
    </source>
</evidence>
<name>J7GW33_CARRU</name>
<dbReference type="Pfam" id="PF00829">
    <property type="entry name" value="Ribosomal_L21p"/>
    <property type="match status" value="1"/>
</dbReference>
<dbReference type="GO" id="GO:0005737">
    <property type="term" value="C:cytoplasm"/>
    <property type="evidence" value="ECO:0007669"/>
    <property type="project" value="UniProtKB-ARBA"/>
</dbReference>
<reference evidence="3 4" key="1">
    <citation type="journal article" date="2012" name="Mol. Biol. Evol.">
        <title>Genome reduction and co-evolution between the primary and secondary bacterial symbionts of psyllids.</title>
        <authorList>
            <person name="Sloan D.B."/>
            <person name="Moran N.A."/>
        </authorList>
    </citation>
    <scope>NUCLEOTIDE SEQUENCE [LARGE SCALE GENOMIC DNA]</scope>
    <source>
        <strain evidence="3 4">CE</strain>
    </source>
</reference>
<dbReference type="STRING" id="1202536.A33U_0169"/>
<dbReference type="RefSeq" id="WP_014886917.1">
    <property type="nucleotide sequence ID" value="NC_018414.1"/>
</dbReference>
<organism evidence="3 4">
    <name type="scientific">Candidatus Carsonella ruddii CE isolate Thao2000</name>
    <dbReference type="NCBI Taxonomy" id="1202536"/>
    <lineage>
        <taxon>Bacteria</taxon>
        <taxon>Pseudomonadati</taxon>
        <taxon>Pseudomonadota</taxon>
        <taxon>Gammaproteobacteria</taxon>
        <taxon>Oceanospirillales</taxon>
        <taxon>Halomonadaceae</taxon>
        <taxon>Zymobacter group</taxon>
        <taxon>Candidatus Carsonella</taxon>
    </lineage>
</organism>
<sequence length="101" mass="12553">MINFSFFNINKKKYLVKNNNYLIIDFINIKIGSLIIFKKINFFFYKKIKIYNKNFNLKIFAVLLKHFYIKNINIMKKRRKNIIKKNINYRKKSLLYIYKII</sequence>
<dbReference type="KEGG" id="cru:A33U_0169"/>
<keyword evidence="2" id="KW-1133">Transmembrane helix</keyword>
<dbReference type="InterPro" id="IPR036164">
    <property type="entry name" value="bL21-like_sf"/>
</dbReference>
<dbReference type="Proteomes" id="UP000003932">
    <property type="component" value="Chromosome"/>
</dbReference>
<dbReference type="PATRIC" id="fig|1202536.3.peg.141"/>
<evidence type="ECO:0000313" key="3">
    <source>
        <dbReference type="EMBL" id="AFP83616.1"/>
    </source>
</evidence>
<protein>
    <recommendedName>
        <fullName evidence="1">50S ribosomal protein L21</fullName>
    </recommendedName>
</protein>
<accession>J7GW33</accession>